<accession>A0A9P3LJN4</accession>
<dbReference type="OrthoDB" id="2908272at2759"/>
<dbReference type="Proteomes" id="UP000703269">
    <property type="component" value="Unassembled WGS sequence"/>
</dbReference>
<evidence type="ECO:0000313" key="2">
    <source>
        <dbReference type="Proteomes" id="UP000703269"/>
    </source>
</evidence>
<protein>
    <submittedName>
        <fullName evidence="1">Uncharacterized protein</fullName>
    </submittedName>
</protein>
<proteinExistence type="predicted"/>
<reference evidence="1 2" key="1">
    <citation type="submission" date="2021-08" db="EMBL/GenBank/DDBJ databases">
        <title>Draft Genome Sequence of Phanerochaete sordida strain YK-624.</title>
        <authorList>
            <person name="Mori T."/>
            <person name="Dohra H."/>
            <person name="Suzuki T."/>
            <person name="Kawagishi H."/>
            <person name="Hirai H."/>
        </authorList>
    </citation>
    <scope>NUCLEOTIDE SEQUENCE [LARGE SCALE GENOMIC DNA]</scope>
    <source>
        <strain evidence="1 2">YK-624</strain>
    </source>
</reference>
<evidence type="ECO:0000313" key="1">
    <source>
        <dbReference type="EMBL" id="GJE97706.1"/>
    </source>
</evidence>
<dbReference type="AlphaFoldDB" id="A0A9P3LJN4"/>
<organism evidence="1 2">
    <name type="scientific">Phanerochaete sordida</name>
    <dbReference type="NCBI Taxonomy" id="48140"/>
    <lineage>
        <taxon>Eukaryota</taxon>
        <taxon>Fungi</taxon>
        <taxon>Dikarya</taxon>
        <taxon>Basidiomycota</taxon>
        <taxon>Agaricomycotina</taxon>
        <taxon>Agaricomycetes</taxon>
        <taxon>Polyporales</taxon>
        <taxon>Phanerochaetaceae</taxon>
        <taxon>Phanerochaete</taxon>
    </lineage>
</organism>
<dbReference type="EMBL" id="BPQB01000075">
    <property type="protein sequence ID" value="GJE97706.1"/>
    <property type="molecule type" value="Genomic_DNA"/>
</dbReference>
<sequence length="295" mass="33630">MDARLPEEILREVLAHNILVEHDHFFRFHGHIERYHPPAPTRCSDLLLVSKRWLRVGTPLLYECVKLSTAEHAAAVATLLRAHPHVGQAVRCIRLVRGGALGKELALVAQCVPKLQSIFISLDIKSKNSFIGLKKSLPLLRPTNLIVEKTGWRENRKVVEVRSLVHAAIKEQWTSLRSLTVSAWCSPIEQNEKFINALMQSPVEEFVYRGCFPGQWIAKGVLEKILRQSHVKRIICRGLLHEKWTRQALQENGFSDADIQRFSFVHDSMDDFRISLSPAAEESAITPWIISDEED</sequence>
<comment type="caution">
    <text evidence="1">The sequence shown here is derived from an EMBL/GenBank/DDBJ whole genome shotgun (WGS) entry which is preliminary data.</text>
</comment>
<name>A0A9P3LJN4_9APHY</name>
<gene>
    <name evidence="1" type="ORF">PsYK624_139270</name>
</gene>
<keyword evidence="2" id="KW-1185">Reference proteome</keyword>